<gene>
    <name evidence="1" type="ORF">V6N12_021305</name>
</gene>
<evidence type="ECO:0000313" key="1">
    <source>
        <dbReference type="EMBL" id="KAK8586780.1"/>
    </source>
</evidence>
<sequence>MTRERTGQTKIGPNSLWRIYQNSDIIVEPISSINLLRLQLRSQRIDLSESEEDTEYRLDRSFLIKSSV</sequence>
<accession>A0ABR2FR96</accession>
<proteinExistence type="predicted"/>
<organism evidence="1 2">
    <name type="scientific">Hibiscus sabdariffa</name>
    <name type="common">roselle</name>
    <dbReference type="NCBI Taxonomy" id="183260"/>
    <lineage>
        <taxon>Eukaryota</taxon>
        <taxon>Viridiplantae</taxon>
        <taxon>Streptophyta</taxon>
        <taxon>Embryophyta</taxon>
        <taxon>Tracheophyta</taxon>
        <taxon>Spermatophyta</taxon>
        <taxon>Magnoliopsida</taxon>
        <taxon>eudicotyledons</taxon>
        <taxon>Gunneridae</taxon>
        <taxon>Pentapetalae</taxon>
        <taxon>rosids</taxon>
        <taxon>malvids</taxon>
        <taxon>Malvales</taxon>
        <taxon>Malvaceae</taxon>
        <taxon>Malvoideae</taxon>
        <taxon>Hibiscus</taxon>
    </lineage>
</organism>
<evidence type="ECO:0000313" key="2">
    <source>
        <dbReference type="Proteomes" id="UP001472677"/>
    </source>
</evidence>
<comment type="caution">
    <text evidence="1">The sequence shown here is derived from an EMBL/GenBank/DDBJ whole genome shotgun (WGS) entry which is preliminary data.</text>
</comment>
<dbReference type="Proteomes" id="UP001472677">
    <property type="component" value="Unassembled WGS sequence"/>
</dbReference>
<protein>
    <submittedName>
        <fullName evidence="1">Uncharacterized protein</fullName>
    </submittedName>
</protein>
<keyword evidence="2" id="KW-1185">Reference proteome</keyword>
<reference evidence="1 2" key="1">
    <citation type="journal article" date="2024" name="G3 (Bethesda)">
        <title>Genome assembly of Hibiscus sabdariffa L. provides insights into metabolisms of medicinal natural products.</title>
        <authorList>
            <person name="Kim T."/>
        </authorList>
    </citation>
    <scope>NUCLEOTIDE SEQUENCE [LARGE SCALE GENOMIC DNA]</scope>
    <source>
        <strain evidence="1">TK-2024</strain>
        <tissue evidence="1">Old leaves</tissue>
    </source>
</reference>
<name>A0ABR2FR96_9ROSI</name>
<dbReference type="EMBL" id="JBBPBM010000004">
    <property type="protein sequence ID" value="KAK8586780.1"/>
    <property type="molecule type" value="Genomic_DNA"/>
</dbReference>